<reference evidence="2 3" key="1">
    <citation type="submission" date="2016-10" db="EMBL/GenBank/DDBJ databases">
        <authorList>
            <person name="de Groot N.N."/>
        </authorList>
    </citation>
    <scope>NUCLEOTIDE SEQUENCE [LARGE SCALE GENOMIC DNA]</scope>
    <source>
        <strain evidence="2 3">CGMCC 1.5337</strain>
    </source>
</reference>
<evidence type="ECO:0000313" key="2">
    <source>
        <dbReference type="EMBL" id="SEW34985.1"/>
    </source>
</evidence>
<dbReference type="InterPro" id="IPR014976">
    <property type="entry name" value="AbpA_HamA_C"/>
</dbReference>
<feature type="domain" description="Anti-bacteriophage protein A/HamA C-terminal" evidence="1">
    <location>
        <begin position="33"/>
        <end position="297"/>
    </location>
</feature>
<evidence type="ECO:0000313" key="3">
    <source>
        <dbReference type="Proteomes" id="UP000198518"/>
    </source>
</evidence>
<evidence type="ECO:0000259" key="1">
    <source>
        <dbReference type="Pfam" id="PF08878"/>
    </source>
</evidence>
<name>A0A1I0R3Z7_9EURY</name>
<gene>
    <name evidence="2" type="ORF">SAMN04487945_3111</name>
</gene>
<dbReference type="AlphaFoldDB" id="A0A1I0R3Z7"/>
<protein>
    <recommendedName>
        <fullName evidence="1">Anti-bacteriophage protein A/HamA C-terminal domain-containing protein</fullName>
    </recommendedName>
</protein>
<dbReference type="Pfam" id="PF08878">
    <property type="entry name" value="HamA"/>
    <property type="match status" value="1"/>
</dbReference>
<dbReference type="Proteomes" id="UP000198518">
    <property type="component" value="Unassembled WGS sequence"/>
</dbReference>
<dbReference type="EMBL" id="FOJA01000002">
    <property type="protein sequence ID" value="SEW34985.1"/>
    <property type="molecule type" value="Genomic_DNA"/>
</dbReference>
<accession>A0A1I0R3Z7</accession>
<sequence>MENEIEVPWSEHTVIEESELLDNLSDAGEWGEDKIKASSFIVSPSYGTLDYDGFVSFLRNKFMFFALSEEEIQESERPHLEAQQLSDYKDDAKMDGKWGELILFTMVEGFLDIPMMSHKLGWKQNPTDQVKGSDGLFFGEYEGTPTLGIGEAKMYTDLDSGIEEALDSTDRFHGEDSQLRNQHELTVAMGNPSDNLSKEKIELLSSLFTGESQDYQMLHPIFVGYEDEELEEFQTKPVEDDQELVDQLQDHVEDTDLLSKVTDSLEDDYSHLRKHWLTFFFLPLEDKDRFVENVKTAIYPWTTNH</sequence>
<proteinExistence type="predicted"/>
<dbReference type="STRING" id="355548.SAMN04487945_3111"/>
<organism evidence="2 3">
    <name type="scientific">Halobacterium jilantaiense</name>
    <dbReference type="NCBI Taxonomy" id="355548"/>
    <lineage>
        <taxon>Archaea</taxon>
        <taxon>Methanobacteriati</taxon>
        <taxon>Methanobacteriota</taxon>
        <taxon>Stenosarchaea group</taxon>
        <taxon>Halobacteria</taxon>
        <taxon>Halobacteriales</taxon>
        <taxon>Halobacteriaceae</taxon>
        <taxon>Halobacterium</taxon>
    </lineage>
</organism>
<keyword evidence="3" id="KW-1185">Reference proteome</keyword>
<dbReference type="OrthoDB" id="265977at2157"/>
<dbReference type="RefSeq" id="WP_089670504.1">
    <property type="nucleotide sequence ID" value="NZ_FOJA01000002.1"/>
</dbReference>